<dbReference type="Proteomes" id="UP000436825">
    <property type="component" value="Unassembled WGS sequence"/>
</dbReference>
<dbReference type="EMBL" id="WCRW01000002">
    <property type="protein sequence ID" value="KAB4458075.1"/>
    <property type="molecule type" value="Genomic_DNA"/>
</dbReference>
<sequence length="68" mass="7808">MKTFEELKQLLLDRAKEAGACHQGRADSSVREFCLGQTPLNQSVEYRIKTAELMYKYITTGKIPNKEE</sequence>
<proteinExistence type="predicted"/>
<protein>
    <submittedName>
        <fullName evidence="1">Uncharacterized protein</fullName>
    </submittedName>
</protein>
<gene>
    <name evidence="1" type="ORF">GAN75_03080</name>
</gene>
<organism evidence="1 2">
    <name type="scientific">Bacteroides thetaiotaomicron</name>
    <dbReference type="NCBI Taxonomy" id="818"/>
    <lineage>
        <taxon>Bacteria</taxon>
        <taxon>Pseudomonadati</taxon>
        <taxon>Bacteroidota</taxon>
        <taxon>Bacteroidia</taxon>
        <taxon>Bacteroidales</taxon>
        <taxon>Bacteroidaceae</taxon>
        <taxon>Bacteroides</taxon>
    </lineage>
</organism>
<dbReference type="AlphaFoldDB" id="A0A139KAU9"/>
<name>A0A139KAU9_BACT4</name>
<evidence type="ECO:0000313" key="2">
    <source>
        <dbReference type="Proteomes" id="UP000436825"/>
    </source>
</evidence>
<comment type="caution">
    <text evidence="1">The sequence shown here is derived from an EMBL/GenBank/DDBJ whole genome shotgun (WGS) entry which is preliminary data.</text>
</comment>
<dbReference type="RefSeq" id="WP_061473714.1">
    <property type="nucleotide sequence ID" value="NZ_CAXSTA010000003.1"/>
</dbReference>
<evidence type="ECO:0000313" key="1">
    <source>
        <dbReference type="EMBL" id="KAB4458075.1"/>
    </source>
</evidence>
<reference evidence="1 2" key="1">
    <citation type="journal article" date="2019" name="Nat. Med.">
        <title>A library of human gut bacterial isolates paired with longitudinal multiomics data enables mechanistic microbiome research.</title>
        <authorList>
            <person name="Poyet M."/>
            <person name="Groussin M."/>
            <person name="Gibbons S.M."/>
            <person name="Avila-Pacheco J."/>
            <person name="Jiang X."/>
            <person name="Kearney S.M."/>
            <person name="Perrotta A.R."/>
            <person name="Berdy B."/>
            <person name="Zhao S."/>
            <person name="Lieberman T.D."/>
            <person name="Swanson P.K."/>
            <person name="Smith M."/>
            <person name="Roesemann S."/>
            <person name="Alexander J.E."/>
            <person name="Rich S.A."/>
            <person name="Livny J."/>
            <person name="Vlamakis H."/>
            <person name="Clish C."/>
            <person name="Bullock K."/>
            <person name="Deik A."/>
            <person name="Scott J."/>
            <person name="Pierce K.A."/>
            <person name="Xavier R.J."/>
            <person name="Alm E.J."/>
        </authorList>
    </citation>
    <scope>NUCLEOTIDE SEQUENCE [LARGE SCALE GENOMIC DNA]</scope>
    <source>
        <strain evidence="1 2">BIOML-A160</strain>
    </source>
</reference>
<accession>A0A139KAU9</accession>